<comment type="caution">
    <text evidence="1">The sequence shown here is derived from an EMBL/GenBank/DDBJ whole genome shotgun (WGS) entry which is preliminary data.</text>
</comment>
<keyword evidence="2" id="KW-1185">Reference proteome</keyword>
<evidence type="ECO:0000313" key="1">
    <source>
        <dbReference type="EMBL" id="MDZ8117842.1"/>
    </source>
</evidence>
<proteinExistence type="predicted"/>
<dbReference type="Proteomes" id="UP001290861">
    <property type="component" value="Unassembled WGS sequence"/>
</dbReference>
<dbReference type="EMBL" id="JARVCO010000006">
    <property type="protein sequence ID" value="MDZ8117842.1"/>
    <property type="molecule type" value="Genomic_DNA"/>
</dbReference>
<organism evidence="1 2">
    <name type="scientific">Pontiella agarivorans</name>
    <dbReference type="NCBI Taxonomy" id="3038953"/>
    <lineage>
        <taxon>Bacteria</taxon>
        <taxon>Pseudomonadati</taxon>
        <taxon>Kiritimatiellota</taxon>
        <taxon>Kiritimatiellia</taxon>
        <taxon>Kiritimatiellales</taxon>
        <taxon>Pontiellaceae</taxon>
        <taxon>Pontiella</taxon>
    </lineage>
</organism>
<evidence type="ECO:0000313" key="2">
    <source>
        <dbReference type="Proteomes" id="UP001290861"/>
    </source>
</evidence>
<sequence>MDNVSIFANPKRNEWEDGRLPVRGVERSDRIKIAVKMKDAFSLNYLEIGRKGHLRQIRILNTNPFKNCVMVFYWNIGS</sequence>
<reference evidence="1 2" key="1">
    <citation type="journal article" date="2024" name="Appl. Environ. Microbiol.">
        <title>Pontiella agarivorans sp. nov., a novel marine anaerobic bacterium capable of degrading macroalgal polysaccharides and fixing nitrogen.</title>
        <authorList>
            <person name="Liu N."/>
            <person name="Kivenson V."/>
            <person name="Peng X."/>
            <person name="Cui Z."/>
            <person name="Lankiewicz T.S."/>
            <person name="Gosselin K.M."/>
            <person name="English C.J."/>
            <person name="Blair E.M."/>
            <person name="O'Malley M.A."/>
            <person name="Valentine D.L."/>
        </authorList>
    </citation>
    <scope>NUCLEOTIDE SEQUENCE [LARGE SCALE GENOMIC DNA]</scope>
    <source>
        <strain evidence="1 2">NLcol2</strain>
    </source>
</reference>
<name>A0ABU5MUN6_9BACT</name>
<dbReference type="RefSeq" id="WP_322607645.1">
    <property type="nucleotide sequence ID" value="NZ_JARVCO010000006.1"/>
</dbReference>
<protein>
    <submittedName>
        <fullName evidence="1">Uncharacterized protein</fullName>
    </submittedName>
</protein>
<accession>A0ABU5MUN6</accession>
<gene>
    <name evidence="1" type="ORF">P9H32_04320</name>
</gene>